<gene>
    <name evidence="3" type="ORF">GC093_12500</name>
</gene>
<evidence type="ECO:0000313" key="3">
    <source>
        <dbReference type="EMBL" id="NOU94033.1"/>
    </source>
</evidence>
<dbReference type="SUPFAM" id="SSF51658">
    <property type="entry name" value="Xylose isomerase-like"/>
    <property type="match status" value="1"/>
</dbReference>
<dbReference type="InterPro" id="IPR036237">
    <property type="entry name" value="Xyl_isomerase-like_sf"/>
</dbReference>
<organism evidence="3 4">
    <name type="scientific">Paenibacillus foliorum</name>
    <dbReference type="NCBI Taxonomy" id="2654974"/>
    <lineage>
        <taxon>Bacteria</taxon>
        <taxon>Bacillati</taxon>
        <taxon>Bacillota</taxon>
        <taxon>Bacilli</taxon>
        <taxon>Bacillales</taxon>
        <taxon>Paenibacillaceae</taxon>
        <taxon>Paenibacillus</taxon>
    </lineage>
</organism>
<protein>
    <submittedName>
        <fullName evidence="3">TIM barrel protein</fullName>
    </submittedName>
</protein>
<keyword evidence="1" id="KW-0413">Isomerase</keyword>
<dbReference type="Gene3D" id="3.20.20.150">
    <property type="entry name" value="Divalent-metal-dependent TIM barrel enzymes"/>
    <property type="match status" value="1"/>
</dbReference>
<evidence type="ECO:0000256" key="1">
    <source>
        <dbReference type="ARBA" id="ARBA00023235"/>
    </source>
</evidence>
<reference evidence="3" key="1">
    <citation type="submission" date="2019-10" db="EMBL/GenBank/DDBJ databases">
        <title>Description of Paenibacillus glebae sp. nov.</title>
        <authorList>
            <person name="Carlier A."/>
            <person name="Qi S."/>
        </authorList>
    </citation>
    <scope>NUCLEOTIDE SEQUENCE</scope>
    <source>
        <strain evidence="3">LMG 31456</strain>
    </source>
</reference>
<proteinExistence type="predicted"/>
<dbReference type="PANTHER" id="PTHR43489:SF7">
    <property type="entry name" value="3-DEHYDRO-D-GULOSIDE 4-EPIMERASE-RELATED"/>
    <property type="match status" value="1"/>
</dbReference>
<dbReference type="GO" id="GO:0016853">
    <property type="term" value="F:isomerase activity"/>
    <property type="evidence" value="ECO:0007669"/>
    <property type="project" value="UniProtKB-KW"/>
</dbReference>
<name>A0A972GPJ7_9BACL</name>
<dbReference type="InterPro" id="IPR050417">
    <property type="entry name" value="Sugar_Epim/Isomerase"/>
</dbReference>
<evidence type="ECO:0000313" key="4">
    <source>
        <dbReference type="Proteomes" id="UP000641588"/>
    </source>
</evidence>
<accession>A0A972GPJ7</accession>
<comment type="caution">
    <text evidence="3">The sequence shown here is derived from an EMBL/GenBank/DDBJ whole genome shotgun (WGS) entry which is preliminary data.</text>
</comment>
<dbReference type="Proteomes" id="UP000641588">
    <property type="component" value="Unassembled WGS sequence"/>
</dbReference>
<feature type="domain" description="Xylose isomerase-like TIM barrel" evidence="2">
    <location>
        <begin position="51"/>
        <end position="266"/>
    </location>
</feature>
<dbReference type="PANTHER" id="PTHR43489">
    <property type="entry name" value="ISOMERASE"/>
    <property type="match status" value="1"/>
</dbReference>
<dbReference type="Pfam" id="PF01261">
    <property type="entry name" value="AP_endonuc_2"/>
    <property type="match status" value="1"/>
</dbReference>
<dbReference type="AlphaFoldDB" id="A0A972GPJ7"/>
<dbReference type="InterPro" id="IPR013022">
    <property type="entry name" value="Xyl_isomerase-like_TIM-brl"/>
</dbReference>
<dbReference type="RefSeq" id="WP_171652231.1">
    <property type="nucleotide sequence ID" value="NZ_WHOD01000052.1"/>
</dbReference>
<keyword evidence="4" id="KW-1185">Reference proteome</keyword>
<evidence type="ECO:0000259" key="2">
    <source>
        <dbReference type="Pfam" id="PF01261"/>
    </source>
</evidence>
<sequence>MSLQNYQIKNERIHSAFFELKKNHPEKLNQRLNLSWSNWGFGIESLEDTARRLNKAGISFIELHGNHYGADLGYKVKDTLDILGAYNIRVGGICGMFSEDNDLSSNRSIHRQAAVDYLKREIEFTAAVGGSYILVVPGAVGRAKKYDEMEFDRSVETLSLVADHFVKHNVQAAIEPIRSAEVSFVHTIDDAQNYIRAVNHKAVGHINADVYHMQAEEAHIGESLLSAGDQLLNLHMADSNRGALGDGFLDLDTIIMALYLIGFNRQGRYVTPEPLGPGGDPYPSMYGKPSKELLDQLVNQTAAYFREREEFLLNSWHGGSHS</sequence>
<dbReference type="EMBL" id="WHOD01000052">
    <property type="protein sequence ID" value="NOU94033.1"/>
    <property type="molecule type" value="Genomic_DNA"/>
</dbReference>